<protein>
    <submittedName>
        <fullName evidence="1">Uncharacterized protein</fullName>
    </submittedName>
</protein>
<accession>A0ABQ7LYI6</accession>
<sequence length="144" mass="16478">MRSRGDLYFRHEIDRNPSASDAGTFKACATMVTWHEDMEDSETTFSFTLSAEDVIERQGLANKIQELDELFMEAAFPQEDNLLLLTQEAYHCFIESLRVESMLSSYPVDMNLMMHVSDTGSRPITFVHCVVSSWLVSIIEDIEN</sequence>
<name>A0ABQ7LYI6_BRACM</name>
<dbReference type="EMBL" id="JADBGQ010000007">
    <property type="protein sequence ID" value="KAG5390731.1"/>
    <property type="molecule type" value="Genomic_DNA"/>
</dbReference>
<dbReference type="Proteomes" id="UP000823674">
    <property type="component" value="Chromosome A08"/>
</dbReference>
<proteinExistence type="predicted"/>
<evidence type="ECO:0000313" key="2">
    <source>
        <dbReference type="Proteomes" id="UP000823674"/>
    </source>
</evidence>
<gene>
    <name evidence="1" type="primary">A08p038620.1_BraROA</name>
    <name evidence="1" type="ORF">IGI04_032272</name>
</gene>
<keyword evidence="2" id="KW-1185">Reference proteome</keyword>
<organism evidence="1 2">
    <name type="scientific">Brassica rapa subsp. trilocularis</name>
    <dbReference type="NCBI Taxonomy" id="1813537"/>
    <lineage>
        <taxon>Eukaryota</taxon>
        <taxon>Viridiplantae</taxon>
        <taxon>Streptophyta</taxon>
        <taxon>Embryophyta</taxon>
        <taxon>Tracheophyta</taxon>
        <taxon>Spermatophyta</taxon>
        <taxon>Magnoliopsida</taxon>
        <taxon>eudicotyledons</taxon>
        <taxon>Gunneridae</taxon>
        <taxon>Pentapetalae</taxon>
        <taxon>rosids</taxon>
        <taxon>malvids</taxon>
        <taxon>Brassicales</taxon>
        <taxon>Brassicaceae</taxon>
        <taxon>Brassiceae</taxon>
        <taxon>Brassica</taxon>
    </lineage>
</organism>
<evidence type="ECO:0000313" key="1">
    <source>
        <dbReference type="EMBL" id="KAG5390731.1"/>
    </source>
</evidence>
<comment type="caution">
    <text evidence="1">The sequence shown here is derived from an EMBL/GenBank/DDBJ whole genome shotgun (WGS) entry which is preliminary data.</text>
</comment>
<reference evidence="1 2" key="1">
    <citation type="submission" date="2021-03" db="EMBL/GenBank/DDBJ databases">
        <authorList>
            <person name="King G.J."/>
            <person name="Bancroft I."/>
            <person name="Baten A."/>
            <person name="Bloomfield J."/>
            <person name="Borpatragohain P."/>
            <person name="He Z."/>
            <person name="Irish N."/>
            <person name="Irwin J."/>
            <person name="Liu K."/>
            <person name="Mauleon R.P."/>
            <person name="Moore J."/>
            <person name="Morris R."/>
            <person name="Ostergaard L."/>
            <person name="Wang B."/>
            <person name="Wells R."/>
        </authorList>
    </citation>
    <scope>NUCLEOTIDE SEQUENCE [LARGE SCALE GENOMIC DNA]</scope>
    <source>
        <strain evidence="1">R-o-18</strain>
        <tissue evidence="1">Leaf</tissue>
    </source>
</reference>